<proteinExistence type="predicted"/>
<dbReference type="OrthoDB" id="5507840at2"/>
<dbReference type="EMBL" id="AAMD01000034">
    <property type="protein sequence ID" value="EAU67402.1"/>
    <property type="molecule type" value="Genomic_DNA"/>
</dbReference>
<dbReference type="Proteomes" id="UP000001351">
    <property type="component" value="Chromosome"/>
</dbReference>
<dbReference type="KEGG" id="sur:STAUR_6521"/>
<keyword evidence="1" id="KW-0732">Signal</keyword>
<reference evidence="3 5" key="1">
    <citation type="submission" date="2006-04" db="EMBL/GenBank/DDBJ databases">
        <authorList>
            <person name="Nierman W.C."/>
        </authorList>
    </citation>
    <scope>NUCLEOTIDE SEQUENCE [LARGE SCALE GENOMIC DNA]</scope>
    <source>
        <strain evidence="3 5">DW4/3-1</strain>
    </source>
</reference>
<evidence type="ECO:0000313" key="4">
    <source>
        <dbReference type="Proteomes" id="UP000001351"/>
    </source>
</evidence>
<dbReference type="PROSITE" id="PS51257">
    <property type="entry name" value="PROKAR_LIPOPROTEIN"/>
    <property type="match status" value="1"/>
</dbReference>
<feature type="chain" id="PRO_5010840313" evidence="1">
    <location>
        <begin position="20"/>
        <end position="263"/>
    </location>
</feature>
<dbReference type="HOGENOM" id="CLU_1037556_0_0_7"/>
<dbReference type="EMBL" id="CP002271">
    <property type="protein sequence ID" value="ADO74278.1"/>
    <property type="molecule type" value="Genomic_DNA"/>
</dbReference>
<evidence type="ECO:0000313" key="3">
    <source>
        <dbReference type="EMBL" id="EAU67402.1"/>
    </source>
</evidence>
<accession>Q095J5</accession>
<protein>
    <submittedName>
        <fullName evidence="2">Conserved uncharacterized protein</fullName>
    </submittedName>
</protein>
<keyword evidence="4" id="KW-1185">Reference proteome</keyword>
<dbReference type="Proteomes" id="UP000032702">
    <property type="component" value="Unassembled WGS sequence"/>
</dbReference>
<dbReference type="AlphaFoldDB" id="Q095J5"/>
<evidence type="ECO:0000256" key="1">
    <source>
        <dbReference type="SAM" id="SignalP"/>
    </source>
</evidence>
<gene>
    <name evidence="2" type="ordered locus">STAUR_6521</name>
    <name evidence="3" type="ORF">STIAU_7897</name>
</gene>
<evidence type="ECO:0000313" key="2">
    <source>
        <dbReference type="EMBL" id="ADO74278.1"/>
    </source>
</evidence>
<dbReference type="eggNOG" id="ENOG5032NB3">
    <property type="taxonomic scope" value="Bacteria"/>
</dbReference>
<evidence type="ECO:0000313" key="5">
    <source>
        <dbReference type="Proteomes" id="UP000032702"/>
    </source>
</evidence>
<name>Q095J5_STIAD</name>
<dbReference type="STRING" id="378806.STAUR_6521"/>
<reference evidence="2 4" key="2">
    <citation type="journal article" date="2011" name="Mol. Biol. Evol.">
        <title>Comparative genomic analysis of fruiting body formation in Myxococcales.</title>
        <authorList>
            <person name="Huntley S."/>
            <person name="Hamann N."/>
            <person name="Wegener-Feldbrugge S."/>
            <person name="Treuner-Lange A."/>
            <person name="Kube M."/>
            <person name="Reinhardt R."/>
            <person name="Klages S."/>
            <person name="Muller R."/>
            <person name="Ronning C.M."/>
            <person name="Nierman W.C."/>
            <person name="Sogaard-Andersen L."/>
        </authorList>
    </citation>
    <scope>NUCLEOTIDE SEQUENCE [LARGE SCALE GENOMIC DNA]</scope>
    <source>
        <strain evidence="2 4">DW4/3-1</strain>
    </source>
</reference>
<sequence>MSAPRIVLLGLCATLAACAAKKPPAVQRATLGTSNIEYRDYALVRGSICGVEPRKLAGELTATTQFLEQFVTHTAEASKPESPQQAEQLTALRDGAKVLAPITDVHRKNLAVLRECKFSRSAPFPELTQKGTAAVDAAKARLEETPAILSAADQRATEAKWREESAARETAAKQTWCTAKTAVGSGDLYFARQETDGMTRWLFCDGLTVEAASGAEPTLSIPESIKARDRRRIQASRYLEAAKSYPAEEIDKPGAAKATASEE</sequence>
<dbReference type="RefSeq" id="WP_002613083.1">
    <property type="nucleotide sequence ID" value="NC_014623.1"/>
</dbReference>
<feature type="signal peptide" evidence="1">
    <location>
        <begin position="1"/>
        <end position="19"/>
    </location>
</feature>
<organism evidence="3 5">
    <name type="scientific">Stigmatella aurantiaca (strain DW4/3-1)</name>
    <dbReference type="NCBI Taxonomy" id="378806"/>
    <lineage>
        <taxon>Bacteria</taxon>
        <taxon>Pseudomonadati</taxon>
        <taxon>Myxococcota</taxon>
        <taxon>Myxococcia</taxon>
        <taxon>Myxococcales</taxon>
        <taxon>Cystobacterineae</taxon>
        <taxon>Archangiaceae</taxon>
        <taxon>Stigmatella</taxon>
    </lineage>
</organism>